<dbReference type="EMBL" id="LAZR01007697">
    <property type="protein sequence ID" value="KKM83549.1"/>
    <property type="molecule type" value="Genomic_DNA"/>
</dbReference>
<name>A0A0F9KN49_9ZZZZ</name>
<proteinExistence type="predicted"/>
<comment type="caution">
    <text evidence="1">The sequence shown here is derived from an EMBL/GenBank/DDBJ whole genome shotgun (WGS) entry which is preliminary data.</text>
</comment>
<organism evidence="1">
    <name type="scientific">marine sediment metagenome</name>
    <dbReference type="NCBI Taxonomy" id="412755"/>
    <lineage>
        <taxon>unclassified sequences</taxon>
        <taxon>metagenomes</taxon>
        <taxon>ecological metagenomes</taxon>
    </lineage>
</organism>
<gene>
    <name evidence="1" type="ORF">LCGC14_1308250</name>
</gene>
<reference evidence="1" key="1">
    <citation type="journal article" date="2015" name="Nature">
        <title>Complex archaea that bridge the gap between prokaryotes and eukaryotes.</title>
        <authorList>
            <person name="Spang A."/>
            <person name="Saw J.H."/>
            <person name="Jorgensen S.L."/>
            <person name="Zaremba-Niedzwiedzka K."/>
            <person name="Martijn J."/>
            <person name="Lind A.E."/>
            <person name="van Eijk R."/>
            <person name="Schleper C."/>
            <person name="Guy L."/>
            <person name="Ettema T.J."/>
        </authorList>
    </citation>
    <scope>NUCLEOTIDE SEQUENCE</scope>
</reference>
<dbReference type="AlphaFoldDB" id="A0A0F9KN49"/>
<protein>
    <submittedName>
        <fullName evidence="1">Uncharacterized protein</fullName>
    </submittedName>
</protein>
<accession>A0A0F9KN49</accession>
<evidence type="ECO:0000313" key="1">
    <source>
        <dbReference type="EMBL" id="KKM83549.1"/>
    </source>
</evidence>
<sequence>MDDRIGKQGEGGYRPEKTIIGRTLRKRGKGRDAEQIFITRGLGNGYYCVVDPGIIPDLEELIDELKGKVKNEPKRKKHVIAPLGETDNTV</sequence>